<dbReference type="Proteomes" id="UP000193986">
    <property type="component" value="Unassembled WGS sequence"/>
</dbReference>
<name>A0A1Y2B6Z1_9TREE</name>
<proteinExistence type="predicted"/>
<reference evidence="1 2" key="1">
    <citation type="submission" date="2016-07" db="EMBL/GenBank/DDBJ databases">
        <title>Pervasive Adenine N6-methylation of Active Genes in Fungi.</title>
        <authorList>
            <consortium name="DOE Joint Genome Institute"/>
            <person name="Mondo S.J."/>
            <person name="Dannebaum R.O."/>
            <person name="Kuo R.C."/>
            <person name="Labutti K."/>
            <person name="Haridas S."/>
            <person name="Kuo A."/>
            <person name="Salamov A."/>
            <person name="Ahrendt S.R."/>
            <person name="Lipzen A."/>
            <person name="Sullivan W."/>
            <person name="Andreopoulos W.B."/>
            <person name="Clum A."/>
            <person name="Lindquist E."/>
            <person name="Daum C."/>
            <person name="Ramamoorthy G.K."/>
            <person name="Gryganskyi A."/>
            <person name="Culley D."/>
            <person name="Magnuson J.K."/>
            <person name="James T.Y."/>
            <person name="O'Malley M.A."/>
            <person name="Stajich J.E."/>
            <person name="Spatafora J.W."/>
            <person name="Visel A."/>
            <person name="Grigoriev I.V."/>
        </authorList>
    </citation>
    <scope>NUCLEOTIDE SEQUENCE [LARGE SCALE GENOMIC DNA]</scope>
    <source>
        <strain evidence="1 2">68-887.2</strain>
    </source>
</reference>
<dbReference type="EMBL" id="MCFC01000021">
    <property type="protein sequence ID" value="ORY30237.1"/>
    <property type="molecule type" value="Genomic_DNA"/>
</dbReference>
<comment type="caution">
    <text evidence="1">The sequence shown here is derived from an EMBL/GenBank/DDBJ whole genome shotgun (WGS) entry which is preliminary data.</text>
</comment>
<protein>
    <submittedName>
        <fullName evidence="1">Uncharacterized protein</fullName>
    </submittedName>
</protein>
<accession>A0A1Y2B6Z1</accession>
<evidence type="ECO:0000313" key="2">
    <source>
        <dbReference type="Proteomes" id="UP000193986"/>
    </source>
</evidence>
<sequence length="153" mass="17056">MGFMPLKTIRSILPFRKNTKYDSDPVTALSVRTKSKAYKSDSKTEAWTALVNVFRGEAGGNRRYSRYSWARTDPGSLASLLDRRNTQKATTAAQSLRTYLKEDGRHHLAAAVRSFMSFSNVDDDTIQTIEQSLQTQAQEQTNTVPVVTSAFGA</sequence>
<gene>
    <name evidence="1" type="ORF">BCR39DRAFT_588023</name>
</gene>
<dbReference type="InParanoid" id="A0A1Y2B6Z1"/>
<keyword evidence="2" id="KW-1185">Reference proteome</keyword>
<organism evidence="1 2">
    <name type="scientific">Naematelia encephala</name>
    <dbReference type="NCBI Taxonomy" id="71784"/>
    <lineage>
        <taxon>Eukaryota</taxon>
        <taxon>Fungi</taxon>
        <taxon>Dikarya</taxon>
        <taxon>Basidiomycota</taxon>
        <taxon>Agaricomycotina</taxon>
        <taxon>Tremellomycetes</taxon>
        <taxon>Tremellales</taxon>
        <taxon>Naemateliaceae</taxon>
        <taxon>Naematelia</taxon>
    </lineage>
</organism>
<evidence type="ECO:0000313" key="1">
    <source>
        <dbReference type="EMBL" id="ORY30237.1"/>
    </source>
</evidence>
<dbReference type="AlphaFoldDB" id="A0A1Y2B6Z1"/>